<organism evidence="3 4">
    <name type="scientific">Corallococcus llansteffanensis</name>
    <dbReference type="NCBI Taxonomy" id="2316731"/>
    <lineage>
        <taxon>Bacteria</taxon>
        <taxon>Pseudomonadati</taxon>
        <taxon>Myxococcota</taxon>
        <taxon>Myxococcia</taxon>
        <taxon>Myxococcales</taxon>
        <taxon>Cystobacterineae</taxon>
        <taxon>Myxococcaceae</taxon>
        <taxon>Corallococcus</taxon>
    </lineage>
</organism>
<dbReference type="Proteomes" id="UP000272888">
    <property type="component" value="Unassembled WGS sequence"/>
</dbReference>
<keyword evidence="1" id="KW-0732">Signal</keyword>
<protein>
    <recommendedName>
        <fullName evidence="2">TonB C-terminal domain-containing protein</fullName>
    </recommendedName>
</protein>
<dbReference type="Pfam" id="PF03544">
    <property type="entry name" value="TonB_C"/>
    <property type="match status" value="1"/>
</dbReference>
<accession>A0A3A8PKG1</accession>
<dbReference type="EMBL" id="RAWB01000197">
    <property type="protein sequence ID" value="RKH56833.1"/>
    <property type="molecule type" value="Genomic_DNA"/>
</dbReference>
<dbReference type="GO" id="GO:0055085">
    <property type="term" value="P:transmembrane transport"/>
    <property type="evidence" value="ECO:0007669"/>
    <property type="project" value="InterPro"/>
</dbReference>
<evidence type="ECO:0000256" key="1">
    <source>
        <dbReference type="SAM" id="SignalP"/>
    </source>
</evidence>
<proteinExistence type="predicted"/>
<keyword evidence="4" id="KW-1185">Reference proteome</keyword>
<dbReference type="InterPro" id="IPR037682">
    <property type="entry name" value="TonB_C"/>
</dbReference>
<evidence type="ECO:0000259" key="2">
    <source>
        <dbReference type="Pfam" id="PF03544"/>
    </source>
</evidence>
<name>A0A3A8PKG1_9BACT</name>
<evidence type="ECO:0000313" key="3">
    <source>
        <dbReference type="EMBL" id="RKH56833.1"/>
    </source>
</evidence>
<dbReference type="Gene3D" id="3.30.1150.10">
    <property type="match status" value="1"/>
</dbReference>
<sequence>MNPHAFRRVCLSLLGPLLLNACVSLPVTPRVMAEAEVVEKARFLCTHRLLYTFDSSRFPSGMRPEDYIRPEDLSYLRLNGTPRATPSAEGAPLPPARCDVMSSDLAGDAAVVRLQRTKAGASRPETVLANFIGTPVGWRLGYWLPERARFDVQTEQTHARDPDDEMTLPQKVSGPEAGYTVEAAKRGVEGLLVLRCIITREGAVEQCQPLKTLPRGLTEETLRALQASRYTPALFKGEPIAVRFNFFFLFLLPGS</sequence>
<feature type="signal peptide" evidence="1">
    <location>
        <begin position="1"/>
        <end position="21"/>
    </location>
</feature>
<reference evidence="4" key="1">
    <citation type="submission" date="2018-09" db="EMBL/GenBank/DDBJ databases">
        <authorList>
            <person name="Livingstone P.G."/>
            <person name="Whitworth D.E."/>
        </authorList>
    </citation>
    <scope>NUCLEOTIDE SEQUENCE [LARGE SCALE GENOMIC DNA]</scope>
    <source>
        <strain evidence="4">CA051B</strain>
    </source>
</reference>
<dbReference type="AlphaFoldDB" id="A0A3A8PKG1"/>
<feature type="chain" id="PRO_5017261498" description="TonB C-terminal domain-containing protein" evidence="1">
    <location>
        <begin position="22"/>
        <end position="255"/>
    </location>
</feature>
<evidence type="ECO:0000313" key="4">
    <source>
        <dbReference type="Proteomes" id="UP000272888"/>
    </source>
</evidence>
<comment type="caution">
    <text evidence="3">The sequence shown here is derived from an EMBL/GenBank/DDBJ whole genome shotgun (WGS) entry which is preliminary data.</text>
</comment>
<feature type="domain" description="TonB C-terminal" evidence="2">
    <location>
        <begin position="179"/>
        <end position="246"/>
    </location>
</feature>
<dbReference type="SUPFAM" id="SSF74653">
    <property type="entry name" value="TolA/TonB C-terminal domain"/>
    <property type="match status" value="1"/>
</dbReference>
<gene>
    <name evidence="3" type="ORF">D7V93_19540</name>
</gene>